<dbReference type="EMBL" id="MVGT01000437">
    <property type="protein sequence ID" value="OVA17641.1"/>
    <property type="molecule type" value="Genomic_DNA"/>
</dbReference>
<sequence length="484" mass="55128">MVDLDWKAKMVSSNMSSKTPKISNSKSQAAVPAPLRVGDVSLASSSSCYAYEQYLRLPELSKLWASKEFPSWKNESLLKPALQGLEITFRFVSLVLSDPRPYANRREWKRRLESLMTRQVELIAILCEDEEEDAETRGTIPIVDLSTSNGVLARDGSMAEVWKVPGETHVVSGTSEASLLPRLATWQKSEDIASKIMFSIECEMRRCPFTLGLGEPNLAGKPNLNYDLICRPSDLHSLKTSNFDHKKLENYENQTLLTIHQILESWIQTSRELLLRIRERIDNQDFEKAASDCWLLERIWKLLSEIEDLHLLMDPDDFLRLKNQLAIKASSESEAFCFRSRGLMEITRASKDLKHKVPAILGVEVDPKGGPRIQEAVMKLYHGHRKGDYSKIHLLQALQAIESALKRFFFSYRQLIMIVMGSLEARGNRALNSPESSDSLSQIFLEPTYFPSLDAAKTFLGDFWHYEHGIMNSNRSENRGSLKQ</sequence>
<dbReference type="GO" id="GO:0020037">
    <property type="term" value="F:heme binding"/>
    <property type="evidence" value="ECO:0007669"/>
    <property type="project" value="InterPro"/>
</dbReference>
<reference evidence="3 4" key="1">
    <citation type="journal article" date="2017" name="Mol. Plant">
        <title>The Genome of Medicinal Plant Macleaya cordata Provides New Insights into Benzylisoquinoline Alkaloids Metabolism.</title>
        <authorList>
            <person name="Liu X."/>
            <person name="Liu Y."/>
            <person name="Huang P."/>
            <person name="Ma Y."/>
            <person name="Qing Z."/>
            <person name="Tang Q."/>
            <person name="Cao H."/>
            <person name="Cheng P."/>
            <person name="Zheng Y."/>
            <person name="Yuan Z."/>
            <person name="Zhou Y."/>
            <person name="Liu J."/>
            <person name="Tang Z."/>
            <person name="Zhuo Y."/>
            <person name="Zhang Y."/>
            <person name="Yu L."/>
            <person name="Huang J."/>
            <person name="Yang P."/>
            <person name="Peng Q."/>
            <person name="Zhang J."/>
            <person name="Jiang W."/>
            <person name="Zhang Z."/>
            <person name="Lin K."/>
            <person name="Ro D.K."/>
            <person name="Chen X."/>
            <person name="Xiong X."/>
            <person name="Shang Y."/>
            <person name="Huang S."/>
            <person name="Zeng J."/>
        </authorList>
    </citation>
    <scope>NUCLEOTIDE SEQUENCE [LARGE SCALE GENOMIC DNA]</scope>
    <source>
        <strain evidence="4">cv. BLH2017</strain>
        <tissue evidence="3">Root</tissue>
    </source>
</reference>
<dbReference type="InterPro" id="IPR009869">
    <property type="entry name" value="HSPRO1_N"/>
</dbReference>
<dbReference type="GO" id="GO:0046872">
    <property type="term" value="F:metal ion binding"/>
    <property type="evidence" value="ECO:0007669"/>
    <property type="project" value="InterPro"/>
</dbReference>
<dbReference type="Proteomes" id="UP000195402">
    <property type="component" value="Unassembled WGS sequence"/>
</dbReference>
<dbReference type="STRING" id="56857.A0A200R4K6"/>
<dbReference type="InterPro" id="IPR037217">
    <property type="entry name" value="Trp/Indoleamine_2_3_dOase-like"/>
</dbReference>
<protein>
    <submittedName>
        <fullName evidence="3">Hs1pro-1</fullName>
    </submittedName>
</protein>
<keyword evidence="4" id="KW-1185">Reference proteome</keyword>
<evidence type="ECO:0000259" key="2">
    <source>
        <dbReference type="Pfam" id="PF07231"/>
    </source>
</evidence>
<dbReference type="FunCoup" id="A0A200R4K6">
    <property type="interactions" value="123"/>
</dbReference>
<accession>A0A200R4K6</accession>
<evidence type="ECO:0000313" key="4">
    <source>
        <dbReference type="Proteomes" id="UP000195402"/>
    </source>
</evidence>
<dbReference type="AlphaFoldDB" id="A0A200R4K6"/>
<name>A0A200R4K6_MACCD</name>
<dbReference type="OMA" id="ATWYKSK"/>
<organism evidence="3 4">
    <name type="scientific">Macleaya cordata</name>
    <name type="common">Five-seeded plume-poppy</name>
    <name type="synonym">Bocconia cordata</name>
    <dbReference type="NCBI Taxonomy" id="56857"/>
    <lineage>
        <taxon>Eukaryota</taxon>
        <taxon>Viridiplantae</taxon>
        <taxon>Streptophyta</taxon>
        <taxon>Embryophyta</taxon>
        <taxon>Tracheophyta</taxon>
        <taxon>Spermatophyta</taxon>
        <taxon>Magnoliopsida</taxon>
        <taxon>Ranunculales</taxon>
        <taxon>Papaveraceae</taxon>
        <taxon>Papaveroideae</taxon>
        <taxon>Macleaya</taxon>
    </lineage>
</organism>
<dbReference type="Pfam" id="PF07231">
    <property type="entry name" value="Hs1pro-1_N"/>
    <property type="match status" value="1"/>
</dbReference>
<feature type="domain" description="Hs1pro-1 C-terminal" evidence="1">
    <location>
        <begin position="204"/>
        <end position="465"/>
    </location>
</feature>
<feature type="domain" description="Nematode resistance protein-like HSPRO1 N-terminal" evidence="2">
    <location>
        <begin position="1"/>
        <end position="201"/>
    </location>
</feature>
<dbReference type="PANTHER" id="PTHR34795:SF1">
    <property type="entry name" value="NEMATODE RESISTANCE PROTEIN-LIKE HSPRO1"/>
    <property type="match status" value="1"/>
</dbReference>
<evidence type="ECO:0000259" key="1">
    <source>
        <dbReference type="Pfam" id="PF07014"/>
    </source>
</evidence>
<dbReference type="OrthoDB" id="188455at2759"/>
<dbReference type="GO" id="GO:0019441">
    <property type="term" value="P:L-tryptophan catabolic process to kynurenine"/>
    <property type="evidence" value="ECO:0007669"/>
    <property type="project" value="InterPro"/>
</dbReference>
<proteinExistence type="predicted"/>
<gene>
    <name evidence="3" type="ORF">BVC80_1835g7</name>
</gene>
<dbReference type="InterPro" id="IPR009743">
    <property type="entry name" value="Hs1pro-1_C"/>
</dbReference>
<dbReference type="Gene3D" id="1.20.58.480">
    <property type="match status" value="1"/>
</dbReference>
<dbReference type="InterPro" id="IPR038759">
    <property type="entry name" value="HSPRO1/HSPRO2"/>
</dbReference>
<evidence type="ECO:0000313" key="3">
    <source>
        <dbReference type="EMBL" id="OVA17641.1"/>
    </source>
</evidence>
<dbReference type="InParanoid" id="A0A200R4K6"/>
<dbReference type="Pfam" id="PF07014">
    <property type="entry name" value="Hs1pro-1_C"/>
    <property type="match status" value="1"/>
</dbReference>
<dbReference type="GO" id="GO:0006952">
    <property type="term" value="P:defense response"/>
    <property type="evidence" value="ECO:0007669"/>
    <property type="project" value="InterPro"/>
</dbReference>
<dbReference type="SUPFAM" id="SSF140959">
    <property type="entry name" value="Indolic compounds 2,3-dioxygenase-like"/>
    <property type="match status" value="1"/>
</dbReference>
<comment type="caution">
    <text evidence="3">The sequence shown here is derived from an EMBL/GenBank/DDBJ whole genome shotgun (WGS) entry which is preliminary data.</text>
</comment>
<dbReference type="PANTHER" id="PTHR34795">
    <property type="entry name" value="NEMATODE RESISTANCE PROTEIN-LIKE HSPRO1"/>
    <property type="match status" value="1"/>
</dbReference>